<dbReference type="AlphaFoldDB" id="A0A2X1Y2C9"/>
<name>A0A2X1Y2C9_9FIRM</name>
<proteinExistence type="predicted"/>
<reference evidence="1 2" key="1">
    <citation type="submission" date="2018-06" db="EMBL/GenBank/DDBJ databases">
        <authorList>
            <consortium name="Pathogen Informatics"/>
            <person name="Doyle S."/>
        </authorList>
    </citation>
    <scope>NUCLEOTIDE SEQUENCE [LARGE SCALE GENOMIC DNA]</scope>
    <source>
        <strain evidence="1 2">NCTC13076</strain>
    </source>
</reference>
<organism evidence="1 2">
    <name type="scientific">Peptoniphilus harei</name>
    <dbReference type="NCBI Taxonomy" id="54005"/>
    <lineage>
        <taxon>Bacteria</taxon>
        <taxon>Bacillati</taxon>
        <taxon>Bacillota</taxon>
        <taxon>Tissierellia</taxon>
        <taxon>Tissierellales</taxon>
        <taxon>Peptoniphilaceae</taxon>
        <taxon>Peptoniphilus</taxon>
    </lineage>
</organism>
<dbReference type="Proteomes" id="UP000250070">
    <property type="component" value="Unassembled WGS sequence"/>
</dbReference>
<protein>
    <submittedName>
        <fullName evidence="1">Uncharacterized protein</fullName>
    </submittedName>
</protein>
<accession>A0A2X1Y2C9</accession>
<dbReference type="EMBL" id="UATM01000032">
    <property type="protein sequence ID" value="SPY48999.1"/>
    <property type="molecule type" value="Genomic_DNA"/>
</dbReference>
<evidence type="ECO:0000313" key="2">
    <source>
        <dbReference type="Proteomes" id="UP000250070"/>
    </source>
</evidence>
<sequence>MDLTKFFKYHYILKKTINTKLIKIALIKAIQKINLSTLNLDLNFFKAKLYIPTPNTPPNVLLIISVISNTPIDNSYCKNSIAKLKKNTKRILFKLFLRNKIDLIIIPKGKKNEYI</sequence>
<gene>
    <name evidence="1" type="ORF">NCTC13076_02095</name>
</gene>
<evidence type="ECO:0000313" key="1">
    <source>
        <dbReference type="EMBL" id="SPY48999.1"/>
    </source>
</evidence>